<dbReference type="Pfam" id="PF07173">
    <property type="entry name" value="GRDP-like"/>
    <property type="match status" value="2"/>
</dbReference>
<dbReference type="PROSITE" id="PS50181">
    <property type="entry name" value="FBOX"/>
    <property type="match status" value="1"/>
</dbReference>
<feature type="region of interest" description="Disordered" evidence="1">
    <location>
        <begin position="11"/>
        <end position="47"/>
    </location>
</feature>
<comment type="caution">
    <text evidence="4">The sequence shown here is derived from an EMBL/GenBank/DDBJ whole genome shotgun (WGS) entry which is preliminary data.</text>
</comment>
<protein>
    <recommendedName>
        <fullName evidence="2">F-box domain-containing protein</fullName>
    </recommendedName>
</protein>
<dbReference type="EMBL" id="CAJNOM010003268">
    <property type="protein sequence ID" value="CAF1643666.1"/>
    <property type="molecule type" value="Genomic_DNA"/>
</dbReference>
<dbReference type="Proteomes" id="UP000663832">
    <property type="component" value="Unassembled WGS sequence"/>
</dbReference>
<dbReference type="InterPro" id="IPR009836">
    <property type="entry name" value="GRDP-like"/>
</dbReference>
<dbReference type="EMBL" id="CAJNOI010002932">
    <property type="protein sequence ID" value="CAF1498280.1"/>
    <property type="molecule type" value="Genomic_DNA"/>
</dbReference>
<dbReference type="Pfam" id="PF12937">
    <property type="entry name" value="F-box-like"/>
    <property type="match status" value="1"/>
</dbReference>
<evidence type="ECO:0000313" key="5">
    <source>
        <dbReference type="Proteomes" id="UP000663832"/>
    </source>
</evidence>
<evidence type="ECO:0000313" key="4">
    <source>
        <dbReference type="EMBL" id="CAF1643666.1"/>
    </source>
</evidence>
<proteinExistence type="predicted"/>
<feature type="compositionally biased region" description="Basic and acidic residues" evidence="1">
    <location>
        <begin position="13"/>
        <end position="22"/>
    </location>
</feature>
<reference evidence="4" key="1">
    <citation type="submission" date="2021-02" db="EMBL/GenBank/DDBJ databases">
        <authorList>
            <person name="Nowell W R."/>
        </authorList>
    </citation>
    <scope>NUCLEOTIDE SEQUENCE</scope>
</reference>
<sequence>MNLIKKCFKKPKIKENLSRHSPPELSSQHSQSTDERKNLPTRSPPKITWQHSWSTDETKNGLENSHFQIIPTEVILHIFKYLSVHDLGNVSLTCRSFKMIVDQDEVWKLKCNSSTKLHSKSYKEIYIDWMYEKYLRNIELEEVEANYRKERSNISCGMHWNRCDYFVRPEDKHPFESIGGFRKHPHESKDMTIDLSVDVDKTAHELISLLKKASYFQPQWRQSSIIKQMMTRYYRFMQLKASSPNNILLIPTLDIEIIWQTHLLRPQMYRDDCMRLFHRIIDHSLLANEMEQFLKEQAFIDTCKLYEERFGEQYCPLPEQNDNEPVAAKYVYSAFGSLKCVIPIYSYWDETNFDFSSVSSTNHDNNPFSFTEADIILDGNWLDLCTKYMKEMISTVPVRGYYPYDDDIDLSKVSITRLKKSYKRFLYMATKYPPSNGYSFIHPTYAIDIIWHSHMQEPLKYASDCIRLVDYIIDHAPWPSVDTNKMKRSCDDTMNASKKEFENDMRTDHLYNTKGFRL</sequence>
<dbReference type="SMART" id="SM00256">
    <property type="entry name" value="FBOX"/>
    <property type="match status" value="1"/>
</dbReference>
<dbReference type="PANTHER" id="PTHR34365">
    <property type="entry name" value="ENOLASE (DUF1399)"/>
    <property type="match status" value="1"/>
</dbReference>
<dbReference type="Gene3D" id="1.20.1280.50">
    <property type="match status" value="1"/>
</dbReference>
<evidence type="ECO:0000259" key="2">
    <source>
        <dbReference type="PROSITE" id="PS50181"/>
    </source>
</evidence>
<evidence type="ECO:0000256" key="1">
    <source>
        <dbReference type="SAM" id="MobiDB-lite"/>
    </source>
</evidence>
<dbReference type="Proteomes" id="UP000663877">
    <property type="component" value="Unassembled WGS sequence"/>
</dbReference>
<dbReference type="PANTHER" id="PTHR34365:SF7">
    <property type="entry name" value="GLYCINE-RICH DOMAIN-CONTAINING PROTEIN 1"/>
    <property type="match status" value="1"/>
</dbReference>
<organism evidence="4 5">
    <name type="scientific">Adineta steineri</name>
    <dbReference type="NCBI Taxonomy" id="433720"/>
    <lineage>
        <taxon>Eukaryota</taxon>
        <taxon>Metazoa</taxon>
        <taxon>Spiralia</taxon>
        <taxon>Gnathifera</taxon>
        <taxon>Rotifera</taxon>
        <taxon>Eurotatoria</taxon>
        <taxon>Bdelloidea</taxon>
        <taxon>Adinetida</taxon>
        <taxon>Adinetidae</taxon>
        <taxon>Adineta</taxon>
    </lineage>
</organism>
<accession>A0A816E0A5</accession>
<dbReference type="SUPFAM" id="SSF81383">
    <property type="entry name" value="F-box domain"/>
    <property type="match status" value="1"/>
</dbReference>
<feature type="domain" description="F-box" evidence="2">
    <location>
        <begin position="64"/>
        <end position="110"/>
    </location>
</feature>
<dbReference type="CDD" id="cd09917">
    <property type="entry name" value="F-box_SF"/>
    <property type="match status" value="1"/>
</dbReference>
<gene>
    <name evidence="3" type="ORF">BJG266_LOCUS43019</name>
    <name evidence="4" type="ORF">QVE165_LOCUS59922</name>
</gene>
<name>A0A816E0A5_9BILA</name>
<dbReference type="InterPro" id="IPR036047">
    <property type="entry name" value="F-box-like_dom_sf"/>
</dbReference>
<dbReference type="InterPro" id="IPR001810">
    <property type="entry name" value="F-box_dom"/>
</dbReference>
<dbReference type="AlphaFoldDB" id="A0A816E0A5"/>
<evidence type="ECO:0000313" key="3">
    <source>
        <dbReference type="EMBL" id="CAF1498280.1"/>
    </source>
</evidence>
<keyword evidence="5" id="KW-1185">Reference proteome</keyword>